<evidence type="ECO:0000313" key="1">
    <source>
        <dbReference type="Proteomes" id="UP000095283"/>
    </source>
</evidence>
<dbReference type="Proteomes" id="UP000095283">
    <property type="component" value="Unplaced"/>
</dbReference>
<sequence length="36" mass="4250">MALMDKILWIDRQNLTCRAQSLERQLNEKGFTCGHE</sequence>
<protein>
    <submittedName>
        <fullName evidence="2">Response regulator</fullName>
    </submittedName>
</protein>
<name>A0A1I7XJD9_HETBA</name>
<reference evidence="2" key="1">
    <citation type="submission" date="2016-11" db="UniProtKB">
        <authorList>
            <consortium name="WormBaseParasite"/>
        </authorList>
    </citation>
    <scope>IDENTIFICATION</scope>
</reference>
<organism evidence="1 2">
    <name type="scientific">Heterorhabditis bacteriophora</name>
    <name type="common">Entomopathogenic nematode worm</name>
    <dbReference type="NCBI Taxonomy" id="37862"/>
    <lineage>
        <taxon>Eukaryota</taxon>
        <taxon>Metazoa</taxon>
        <taxon>Ecdysozoa</taxon>
        <taxon>Nematoda</taxon>
        <taxon>Chromadorea</taxon>
        <taxon>Rhabditida</taxon>
        <taxon>Rhabditina</taxon>
        <taxon>Rhabditomorpha</taxon>
        <taxon>Strongyloidea</taxon>
        <taxon>Heterorhabditidae</taxon>
        <taxon>Heterorhabditis</taxon>
    </lineage>
</organism>
<accession>A0A1I7XJD9</accession>
<keyword evidence="1" id="KW-1185">Reference proteome</keyword>
<proteinExistence type="predicted"/>
<dbReference type="AlphaFoldDB" id="A0A1I7XJD9"/>
<dbReference type="WBParaSite" id="Hba_17872">
    <property type="protein sequence ID" value="Hba_17872"/>
    <property type="gene ID" value="Hba_17872"/>
</dbReference>
<evidence type="ECO:0000313" key="2">
    <source>
        <dbReference type="WBParaSite" id="Hba_17872"/>
    </source>
</evidence>